<dbReference type="Proteomes" id="UP000054532">
    <property type="component" value="Unassembled WGS sequence"/>
</dbReference>
<dbReference type="EMBL" id="KI674653">
    <property type="protein sequence ID" value="ETL33064.1"/>
    <property type="molecule type" value="Genomic_DNA"/>
</dbReference>
<organism evidence="1">
    <name type="scientific">Phytophthora nicotianae</name>
    <name type="common">Potato buckeye rot agent</name>
    <name type="synonym">Phytophthora parasitica</name>
    <dbReference type="NCBI Taxonomy" id="4792"/>
    <lineage>
        <taxon>Eukaryota</taxon>
        <taxon>Sar</taxon>
        <taxon>Stramenopiles</taxon>
        <taxon>Oomycota</taxon>
        <taxon>Peronosporomycetes</taxon>
        <taxon>Peronosporales</taxon>
        <taxon>Peronosporaceae</taxon>
        <taxon>Phytophthora</taxon>
    </lineage>
</organism>
<dbReference type="AlphaFoldDB" id="W2GBK8"/>
<name>W2GBK8_PHYNI</name>
<proteinExistence type="predicted"/>
<dbReference type="Proteomes" id="UP000053864">
    <property type="component" value="Unassembled WGS sequence"/>
</dbReference>
<reference evidence="4" key="4">
    <citation type="submission" date="2013-11" db="EMBL/GenBank/DDBJ databases">
        <title>The Genome Sequence of Phytophthora parasitica IAC_01/95.</title>
        <authorList>
            <consortium name="The Broad Institute Genomics Platform"/>
            <person name="Russ C."/>
            <person name="Tyler B."/>
            <person name="Panabieres F."/>
            <person name="Shan W."/>
            <person name="Tripathy S."/>
            <person name="Grunwald N."/>
            <person name="Machado M."/>
            <person name="Johnson C.S."/>
            <person name="Arredondo F."/>
            <person name="Hong C."/>
            <person name="Coffey M."/>
            <person name="Young S.K."/>
            <person name="Zeng Q."/>
            <person name="Gargeya S."/>
            <person name="Fitzgerald M."/>
            <person name="Abouelleil A."/>
            <person name="Alvarado L."/>
            <person name="Chapman S.B."/>
            <person name="Gainer-Dewar J."/>
            <person name="Goldberg J."/>
            <person name="Griggs A."/>
            <person name="Gujja S."/>
            <person name="Hansen M."/>
            <person name="Howarth C."/>
            <person name="Imamovic A."/>
            <person name="Ireland A."/>
            <person name="Larimer J."/>
            <person name="McCowan C."/>
            <person name="Murphy C."/>
            <person name="Pearson M."/>
            <person name="Poon T.W."/>
            <person name="Priest M."/>
            <person name="Roberts A."/>
            <person name="Saif S."/>
            <person name="Shea T."/>
            <person name="Sykes S."/>
            <person name="Wortman J."/>
            <person name="Nusbaum C."/>
            <person name="Birren B."/>
        </authorList>
    </citation>
    <scope>NUCLEOTIDE SEQUENCE [LARGE SCALE GENOMIC DNA]</scope>
    <source>
        <strain evidence="4">IAC_01/95</strain>
    </source>
</reference>
<evidence type="ECO:0000313" key="1">
    <source>
        <dbReference type="EMBL" id="ETK79645.1"/>
    </source>
</evidence>
<sequence length="67" mass="7941">EVPKLVIKRRASTEVFIKLFLKDRESEEINDLIHKRLSITDLRHFEGVTFRTIAEPKDFPRNSDTPF</sequence>
<accession>W2GBK8</accession>
<evidence type="ECO:0000313" key="4">
    <source>
        <dbReference type="EMBL" id="ETM39490.1"/>
    </source>
</evidence>
<evidence type="ECO:0000313" key="2">
    <source>
        <dbReference type="EMBL" id="ETL33064.1"/>
    </source>
</evidence>
<reference evidence="1" key="2">
    <citation type="submission" date="2013-11" db="EMBL/GenBank/DDBJ databases">
        <title>The Genome Sequence of Phytophthora parasitica CJ02B3.</title>
        <authorList>
            <consortium name="The Broad Institute Genomics Platform"/>
            <person name="Russ C."/>
            <person name="Tyler B."/>
            <person name="Panabieres F."/>
            <person name="Shan W."/>
            <person name="Tripathy S."/>
            <person name="Grunwald N."/>
            <person name="Machado M."/>
            <person name="Johnson C.S."/>
            <person name="Arredondo F."/>
            <person name="Hong C."/>
            <person name="Coffey M."/>
            <person name="Young S.K."/>
            <person name="Zeng Q."/>
            <person name="Gargeya S."/>
            <person name="Fitzgerald M."/>
            <person name="Abouelleil A."/>
            <person name="Alvarado L."/>
            <person name="Chapman S.B."/>
            <person name="Gainer-Dewar J."/>
            <person name="Goldberg J."/>
            <person name="Griggs A."/>
            <person name="Gujja S."/>
            <person name="Hansen M."/>
            <person name="Howarth C."/>
            <person name="Imamovic A."/>
            <person name="Ireland A."/>
            <person name="Larimer J."/>
            <person name="McCowan C."/>
            <person name="Murphy C."/>
            <person name="Pearson M."/>
            <person name="Poon T.W."/>
            <person name="Priest M."/>
            <person name="Roberts A."/>
            <person name="Saif S."/>
            <person name="Shea T."/>
            <person name="Sykes S."/>
            <person name="Wortman J."/>
            <person name="Nusbaum C."/>
            <person name="Birren B."/>
        </authorList>
    </citation>
    <scope>NUCLEOTIDE SEQUENCE [LARGE SCALE GENOMIC DNA]</scope>
    <source>
        <strain evidence="1">CJ02B3</strain>
    </source>
</reference>
<reference evidence="2" key="3">
    <citation type="submission" date="2013-11" db="EMBL/GenBank/DDBJ databases">
        <title>The Genome Sequence of Phytophthora parasitica CJ05E6.</title>
        <authorList>
            <consortium name="The Broad Institute Genomics Platform"/>
            <person name="Russ C."/>
            <person name="Tyler B."/>
            <person name="Panabieres F."/>
            <person name="Shan W."/>
            <person name="Tripathy S."/>
            <person name="Grunwald N."/>
            <person name="Machado M."/>
            <person name="Johnson C.S."/>
            <person name="Arredondo F."/>
            <person name="Hong C."/>
            <person name="Coffey M."/>
            <person name="Young S.K."/>
            <person name="Zeng Q."/>
            <person name="Gargeya S."/>
            <person name="Fitzgerald M."/>
            <person name="Abouelleil A."/>
            <person name="Alvarado L."/>
            <person name="Chapman S.B."/>
            <person name="Gainer-Dewar J."/>
            <person name="Goldberg J."/>
            <person name="Griggs A."/>
            <person name="Gujja S."/>
            <person name="Hansen M."/>
            <person name="Howarth C."/>
            <person name="Imamovic A."/>
            <person name="Ireland A."/>
            <person name="Larimer J."/>
            <person name="McCowan C."/>
            <person name="Murphy C."/>
            <person name="Pearson M."/>
            <person name="Poon T.W."/>
            <person name="Priest M."/>
            <person name="Roberts A."/>
            <person name="Saif S."/>
            <person name="Shea T."/>
            <person name="Sykes S."/>
            <person name="Wortman J."/>
            <person name="Nusbaum C."/>
            <person name="Birren B."/>
        </authorList>
    </citation>
    <scope>NUCLEOTIDE SEQUENCE [LARGE SCALE GENOMIC DNA]</scope>
    <source>
        <strain evidence="2">CJ05E6</strain>
    </source>
</reference>
<feature type="non-terminal residue" evidence="1">
    <location>
        <position position="1"/>
    </location>
</feature>
<dbReference type="Proteomes" id="UP000053236">
    <property type="component" value="Unassembled WGS sequence"/>
</dbReference>
<protein>
    <submittedName>
        <fullName evidence="1">Uncharacterized protein</fullName>
    </submittedName>
</protein>
<gene>
    <name evidence="4" type="ORF">L914_14368</name>
    <name evidence="1" type="ORF">L915_14519</name>
    <name evidence="2" type="ORF">L916_14425</name>
    <name evidence="3" type="ORF">L917_14241</name>
</gene>
<dbReference type="EMBL" id="KI694591">
    <property type="protein sequence ID" value="ETM39490.1"/>
    <property type="molecule type" value="Genomic_DNA"/>
</dbReference>
<dbReference type="EMBL" id="KI687888">
    <property type="protein sequence ID" value="ETK79645.1"/>
    <property type="molecule type" value="Genomic_DNA"/>
</dbReference>
<evidence type="ECO:0000313" key="3">
    <source>
        <dbReference type="EMBL" id="ETL86325.1"/>
    </source>
</evidence>
<dbReference type="Proteomes" id="UP000054423">
    <property type="component" value="Unassembled WGS sequence"/>
</dbReference>
<dbReference type="EMBL" id="KI681332">
    <property type="protein sequence ID" value="ETL86325.1"/>
    <property type="molecule type" value="Genomic_DNA"/>
</dbReference>
<reference evidence="3" key="1">
    <citation type="submission" date="2013-11" db="EMBL/GenBank/DDBJ databases">
        <title>The Genome Sequence of Phytophthora parasitica CHvinca01.</title>
        <authorList>
            <consortium name="The Broad Institute Genomics Platform"/>
            <person name="Russ C."/>
            <person name="Tyler B."/>
            <person name="Panabieres F."/>
            <person name="Shan W."/>
            <person name="Tripathy S."/>
            <person name="Grunwald N."/>
            <person name="Machado M."/>
            <person name="Johnson C.S."/>
            <person name="Arredondo F."/>
            <person name="Hong C."/>
            <person name="Coffey M."/>
            <person name="Young S.K."/>
            <person name="Zeng Q."/>
            <person name="Gargeya S."/>
            <person name="Fitzgerald M."/>
            <person name="Abouelleil A."/>
            <person name="Alvarado L."/>
            <person name="Chapman S.B."/>
            <person name="Gainer-Dewar J."/>
            <person name="Goldberg J."/>
            <person name="Griggs A."/>
            <person name="Gujja S."/>
            <person name="Hansen M."/>
            <person name="Howarth C."/>
            <person name="Imamovic A."/>
            <person name="Ireland A."/>
            <person name="Larimer J."/>
            <person name="McCowan C."/>
            <person name="Murphy C."/>
            <person name="Pearson M."/>
            <person name="Poon T.W."/>
            <person name="Priest M."/>
            <person name="Roberts A."/>
            <person name="Saif S."/>
            <person name="Shea T."/>
            <person name="Sykes S."/>
            <person name="Wortman J."/>
            <person name="Nusbaum C."/>
            <person name="Birren B."/>
        </authorList>
    </citation>
    <scope>NUCLEOTIDE SEQUENCE [LARGE SCALE GENOMIC DNA]</scope>
    <source>
        <strain evidence="3">CHvinca01</strain>
    </source>
</reference>